<organism evidence="1 2">
    <name type="scientific">Niabella drilacis (strain DSM 25811 / CCM 8410 / CCUG 62505 / LMG 26954 / E90)</name>
    <dbReference type="NCBI Taxonomy" id="1285928"/>
    <lineage>
        <taxon>Bacteria</taxon>
        <taxon>Pseudomonadati</taxon>
        <taxon>Bacteroidota</taxon>
        <taxon>Chitinophagia</taxon>
        <taxon>Chitinophagales</taxon>
        <taxon>Chitinophagaceae</taxon>
        <taxon>Niabella</taxon>
    </lineage>
</organism>
<proteinExistence type="predicted"/>
<protein>
    <submittedName>
        <fullName evidence="1">Uncharacterized protein</fullName>
    </submittedName>
</protein>
<reference evidence="2" key="1">
    <citation type="submission" date="2016-10" db="EMBL/GenBank/DDBJ databases">
        <authorList>
            <person name="Varghese N."/>
            <person name="Submissions S."/>
        </authorList>
    </citation>
    <scope>NUCLEOTIDE SEQUENCE [LARGE SCALE GENOMIC DNA]</scope>
    <source>
        <strain evidence="2">DSM 25811 / CCM 8410 / LMG 26954 / E90</strain>
    </source>
</reference>
<evidence type="ECO:0000313" key="2">
    <source>
        <dbReference type="Proteomes" id="UP000198757"/>
    </source>
</evidence>
<dbReference type="Proteomes" id="UP000198757">
    <property type="component" value="Unassembled WGS sequence"/>
</dbReference>
<dbReference type="OrthoDB" id="1495147at2"/>
<sequence length="90" mass="10457">MKEFVAIIFCISLFAQCKPAKEQPYVLLAEFPPFIIKNAQEAEIKQISVYLKRNNTVIDTGKFFLYAISGNNVDVQFKLNKTDRLYRLFC</sequence>
<accession>A0A1G6UU55</accession>
<dbReference type="EMBL" id="FMZO01000009">
    <property type="protein sequence ID" value="SDD44842.1"/>
    <property type="molecule type" value="Genomic_DNA"/>
</dbReference>
<dbReference type="STRING" id="1285928.SAMN04487894_10990"/>
<dbReference type="RefSeq" id="WP_090391231.1">
    <property type="nucleotide sequence ID" value="NZ_FMZO01000009.1"/>
</dbReference>
<gene>
    <name evidence="1" type="ORF">SAMN04487894_10990</name>
</gene>
<keyword evidence="2" id="KW-1185">Reference proteome</keyword>
<name>A0A1G6UU55_NIADE</name>
<evidence type="ECO:0000313" key="1">
    <source>
        <dbReference type="EMBL" id="SDD44842.1"/>
    </source>
</evidence>
<dbReference type="AlphaFoldDB" id="A0A1G6UU55"/>